<accession>A0A1T4TSY3</accession>
<dbReference type="SUPFAM" id="SSF159501">
    <property type="entry name" value="EreA/ChaN-like"/>
    <property type="match status" value="1"/>
</dbReference>
<reference evidence="3" key="1">
    <citation type="submission" date="2017-02" db="EMBL/GenBank/DDBJ databases">
        <authorList>
            <person name="Varghese N."/>
            <person name="Submissions S."/>
        </authorList>
    </citation>
    <scope>NUCLEOTIDE SEQUENCE [LARGE SCALE GENOMIC DNA]</scope>
    <source>
        <strain evidence="3">DSM 22224</strain>
    </source>
</reference>
<proteinExistence type="predicted"/>
<dbReference type="GO" id="GO:0046677">
    <property type="term" value="P:response to antibiotic"/>
    <property type="evidence" value="ECO:0007669"/>
    <property type="project" value="InterPro"/>
</dbReference>
<dbReference type="OrthoDB" id="9810066at2"/>
<protein>
    <submittedName>
        <fullName evidence="2">Erythromycin esterase homolog</fullName>
    </submittedName>
</protein>
<name>A0A1T4TSY3_9BACT</name>
<evidence type="ECO:0000256" key="1">
    <source>
        <dbReference type="SAM" id="SignalP"/>
    </source>
</evidence>
<dbReference type="Proteomes" id="UP000190367">
    <property type="component" value="Unassembled WGS sequence"/>
</dbReference>
<dbReference type="RefSeq" id="WP_078672576.1">
    <property type="nucleotide sequence ID" value="NZ_FUWZ01000006.1"/>
</dbReference>
<dbReference type="EMBL" id="FUWZ01000006">
    <property type="protein sequence ID" value="SKA43552.1"/>
    <property type="molecule type" value="Genomic_DNA"/>
</dbReference>
<gene>
    <name evidence="2" type="ORF">SAMN04488128_106214</name>
</gene>
<dbReference type="Gene3D" id="3.40.1660.10">
    <property type="entry name" value="EreA-like (biosynthetic domain)"/>
    <property type="match status" value="2"/>
</dbReference>
<dbReference type="PANTHER" id="PTHR31299:SF0">
    <property type="entry name" value="ESTERASE, PUTATIVE (AFU_ORTHOLOGUE AFUA_1G05850)-RELATED"/>
    <property type="match status" value="1"/>
</dbReference>
<feature type="signal peptide" evidence="1">
    <location>
        <begin position="1"/>
        <end position="20"/>
    </location>
</feature>
<dbReference type="InterPro" id="IPR007815">
    <property type="entry name" value="Emycin_Estase"/>
</dbReference>
<feature type="chain" id="PRO_5012482079" evidence="1">
    <location>
        <begin position="21"/>
        <end position="423"/>
    </location>
</feature>
<sequence length="423" mass="47258">MLIRKSFRPLLLAFALYSQAATAQAPNIPNAAEIRSIDPSDDRYADLEPLRTAIGRSRIVMLGEQTHGEATTFLAKTRLIKFLHEKMGFEVLAFESGLYDCARIWDNTIKGGDYSKEIIGSLFFMWATGKQMQPLHDYVKANVKSATPLVVTGFESQHSGEFAKKQLFTDFGQFLRQKHLSLPDSSWELFHRVSVATFASNAYRPTAAEQATFFRVLHQLKSVLAKQPDKPAHFTASPGFWLKVTESIASQALRYWGLVNGNELSVRDRQMADNLIWLAEKVFPGKKIIVWAHNIHIAKNTSQLNDANDKPVPFLQTYVPMGVTVSKRFGKAAYAVGFSGSAGTYTDFTNNQTANVPQAVPGSVEGQLDAAGYAQAFTDYRTAKGWLLQKQQGTLFDFIPQRGIWPTVFDGLFYIHTSTPVDR</sequence>
<dbReference type="AlphaFoldDB" id="A0A1T4TSY3"/>
<organism evidence="2 3">
    <name type="scientific">Chitinophaga eiseniae</name>
    <dbReference type="NCBI Taxonomy" id="634771"/>
    <lineage>
        <taxon>Bacteria</taxon>
        <taxon>Pseudomonadati</taxon>
        <taxon>Bacteroidota</taxon>
        <taxon>Chitinophagia</taxon>
        <taxon>Chitinophagales</taxon>
        <taxon>Chitinophagaceae</taxon>
        <taxon>Chitinophaga</taxon>
    </lineage>
</organism>
<keyword evidence="1" id="KW-0732">Signal</keyword>
<dbReference type="PANTHER" id="PTHR31299">
    <property type="entry name" value="ESTERASE, PUTATIVE (AFU_ORTHOLOGUE AFUA_1G05850)-RELATED"/>
    <property type="match status" value="1"/>
</dbReference>
<dbReference type="CDD" id="cd14728">
    <property type="entry name" value="Ere-like"/>
    <property type="match status" value="1"/>
</dbReference>
<evidence type="ECO:0000313" key="2">
    <source>
        <dbReference type="EMBL" id="SKA43552.1"/>
    </source>
</evidence>
<keyword evidence="3" id="KW-1185">Reference proteome</keyword>
<dbReference type="STRING" id="634771.SAMN04488128_106214"/>
<dbReference type="Pfam" id="PF05139">
    <property type="entry name" value="Erythro_esteras"/>
    <property type="match status" value="1"/>
</dbReference>
<dbReference type="InterPro" id="IPR052036">
    <property type="entry name" value="Hydrolase/PRTase-associated"/>
</dbReference>
<evidence type="ECO:0000313" key="3">
    <source>
        <dbReference type="Proteomes" id="UP000190367"/>
    </source>
</evidence>